<keyword evidence="8" id="KW-1003">Cell membrane</keyword>
<dbReference type="Pfam" id="PF00584">
    <property type="entry name" value="SecE"/>
    <property type="match status" value="1"/>
</dbReference>
<keyword evidence="7 8" id="KW-0472">Membrane</keyword>
<keyword evidence="2 8" id="KW-0813">Transport</keyword>
<dbReference type="InterPro" id="IPR001901">
    <property type="entry name" value="Translocase_SecE/Sec61-g"/>
</dbReference>
<comment type="function">
    <text evidence="8">Essential subunit of the Sec protein translocation channel SecYEG. Clamps together the 2 halves of SecY. May contact the channel plug during translocation.</text>
</comment>
<keyword evidence="6 8" id="KW-0811">Translocation</keyword>
<dbReference type="GO" id="GO:0008320">
    <property type="term" value="F:protein transmembrane transporter activity"/>
    <property type="evidence" value="ECO:0007669"/>
    <property type="project" value="UniProtKB-UniRule"/>
</dbReference>
<evidence type="ECO:0000256" key="7">
    <source>
        <dbReference type="ARBA" id="ARBA00023136"/>
    </source>
</evidence>
<comment type="subunit">
    <text evidence="8">Component of the Sec protein translocase complex. Heterotrimer consisting of SecY, SecE and SecG subunits. The heterotrimers can form oligomers, although 1 heterotrimer is thought to be able to translocate proteins. Interacts with the ribosome. Interacts with SecDF, and other proteins may be involved. Interacts with SecA.</text>
</comment>
<comment type="caution">
    <text evidence="9">The sequence shown here is derived from an EMBL/GenBank/DDBJ whole genome shotgun (WGS) entry which is preliminary data.</text>
</comment>
<gene>
    <name evidence="8 9" type="primary">secE</name>
    <name evidence="9" type="ORF">CGW93_00180</name>
</gene>
<sequence length="62" mass="7730">MMWRKVRQFIHEAAEELRKMTWSPWQELWVTTWIVIFFVLIVGIYLVFVDRIFALFITRLVR</sequence>
<dbReference type="Gene3D" id="1.20.5.1030">
    <property type="entry name" value="Preprotein translocase secy subunit"/>
    <property type="match status" value="1"/>
</dbReference>
<protein>
    <recommendedName>
        <fullName evidence="8">Protein translocase subunit SecE</fullName>
    </recommendedName>
</protein>
<evidence type="ECO:0000256" key="6">
    <source>
        <dbReference type="ARBA" id="ARBA00023010"/>
    </source>
</evidence>
<evidence type="ECO:0000313" key="10">
    <source>
        <dbReference type="Proteomes" id="UP000216312"/>
    </source>
</evidence>
<name>A0A257LVZ6_UNCW3</name>
<keyword evidence="5 8" id="KW-1133">Transmembrane helix</keyword>
<evidence type="ECO:0000256" key="8">
    <source>
        <dbReference type="HAMAP-Rule" id="MF_00422"/>
    </source>
</evidence>
<organism evidence="9 10">
    <name type="scientific">candidate division WOR-3 bacterium 4484_18</name>
    <dbReference type="NCBI Taxonomy" id="2020626"/>
    <lineage>
        <taxon>Bacteria</taxon>
        <taxon>Bacteria division WOR-3</taxon>
    </lineage>
</organism>
<dbReference type="GO" id="GO:0009306">
    <property type="term" value="P:protein secretion"/>
    <property type="evidence" value="ECO:0007669"/>
    <property type="project" value="UniProtKB-UniRule"/>
</dbReference>
<evidence type="ECO:0000256" key="3">
    <source>
        <dbReference type="ARBA" id="ARBA00022692"/>
    </source>
</evidence>
<evidence type="ECO:0000256" key="5">
    <source>
        <dbReference type="ARBA" id="ARBA00022989"/>
    </source>
</evidence>
<evidence type="ECO:0000256" key="4">
    <source>
        <dbReference type="ARBA" id="ARBA00022927"/>
    </source>
</evidence>
<reference evidence="10" key="1">
    <citation type="submission" date="2017-07" db="EMBL/GenBank/DDBJ databases">
        <title>Novel pathways for hydrocarbon cycling and metabolic interdependencies in hydrothermal sediment communities.</title>
        <authorList>
            <person name="Dombrowski N."/>
            <person name="Seitz K."/>
            <person name="Teske A."/>
            <person name="Baker B."/>
        </authorList>
    </citation>
    <scope>NUCLEOTIDE SEQUENCE [LARGE SCALE GENOMIC DNA]</scope>
</reference>
<dbReference type="InterPro" id="IPR005807">
    <property type="entry name" value="SecE_bac"/>
</dbReference>
<comment type="similarity">
    <text evidence="8">Belongs to the SecE/SEC61-gamma family.</text>
</comment>
<dbReference type="AlphaFoldDB" id="A0A257LVZ6"/>
<dbReference type="GO" id="GO:0065002">
    <property type="term" value="P:intracellular protein transmembrane transport"/>
    <property type="evidence" value="ECO:0007669"/>
    <property type="project" value="UniProtKB-UniRule"/>
</dbReference>
<dbReference type="GO" id="GO:0043952">
    <property type="term" value="P:protein transport by the Sec complex"/>
    <property type="evidence" value="ECO:0007669"/>
    <property type="project" value="UniProtKB-UniRule"/>
</dbReference>
<dbReference type="Proteomes" id="UP000216312">
    <property type="component" value="Unassembled WGS sequence"/>
</dbReference>
<dbReference type="NCBIfam" id="TIGR00964">
    <property type="entry name" value="secE_bact"/>
    <property type="match status" value="1"/>
</dbReference>
<keyword evidence="4 8" id="KW-0653">Protein transport</keyword>
<dbReference type="GO" id="GO:0006605">
    <property type="term" value="P:protein targeting"/>
    <property type="evidence" value="ECO:0007669"/>
    <property type="project" value="UniProtKB-UniRule"/>
</dbReference>
<keyword evidence="3 8" id="KW-0812">Transmembrane</keyword>
<dbReference type="InterPro" id="IPR038379">
    <property type="entry name" value="SecE_sf"/>
</dbReference>
<dbReference type="EMBL" id="NMUJ01000001">
    <property type="protein sequence ID" value="OYV03620.1"/>
    <property type="molecule type" value="Genomic_DNA"/>
</dbReference>
<proteinExistence type="inferred from homology"/>
<evidence type="ECO:0000256" key="2">
    <source>
        <dbReference type="ARBA" id="ARBA00022448"/>
    </source>
</evidence>
<feature type="transmembrane region" description="Helical" evidence="8">
    <location>
        <begin position="28"/>
        <end position="49"/>
    </location>
</feature>
<dbReference type="GO" id="GO:0005886">
    <property type="term" value="C:plasma membrane"/>
    <property type="evidence" value="ECO:0007669"/>
    <property type="project" value="UniProtKB-SubCell"/>
</dbReference>
<dbReference type="HAMAP" id="MF_00422">
    <property type="entry name" value="SecE"/>
    <property type="match status" value="1"/>
</dbReference>
<evidence type="ECO:0000256" key="1">
    <source>
        <dbReference type="ARBA" id="ARBA00004370"/>
    </source>
</evidence>
<accession>A0A257LVZ6</accession>
<comment type="subcellular location">
    <subcellularLocation>
        <location evidence="8">Cell membrane</location>
        <topology evidence="8">Single-pass membrane protein</topology>
    </subcellularLocation>
    <subcellularLocation>
        <location evidence="1">Membrane</location>
    </subcellularLocation>
</comment>
<evidence type="ECO:0000313" key="9">
    <source>
        <dbReference type="EMBL" id="OYV03620.1"/>
    </source>
</evidence>